<dbReference type="Proteomes" id="UP000034350">
    <property type="component" value="Unassembled WGS sequence"/>
</dbReference>
<feature type="transmembrane region" description="Helical" evidence="1">
    <location>
        <begin position="64"/>
        <end position="81"/>
    </location>
</feature>
<dbReference type="OrthoDB" id="2192122at2759"/>
<comment type="caution">
    <text evidence="2">The sequence shown here is derived from an EMBL/GenBank/DDBJ whole genome shotgun (WGS) entry which is preliminary data.</text>
</comment>
<dbReference type="EMBL" id="JPQZ01000034">
    <property type="protein sequence ID" value="KKO75058.1"/>
    <property type="molecule type" value="Genomic_DNA"/>
</dbReference>
<gene>
    <name evidence="2" type="ORF">AAJ76_3400017251</name>
</gene>
<protein>
    <submittedName>
        <fullName evidence="2">Uncharacterized protein</fullName>
    </submittedName>
</protein>
<keyword evidence="1" id="KW-1133">Transmembrane helix</keyword>
<dbReference type="AlphaFoldDB" id="A0A0F9WQ26"/>
<proteinExistence type="predicted"/>
<dbReference type="VEuPathDB" id="MicrosporidiaDB:AAJ76_3400017251"/>
<keyword evidence="1" id="KW-0472">Membrane</keyword>
<keyword evidence="3" id="KW-1185">Reference proteome</keyword>
<evidence type="ECO:0000313" key="2">
    <source>
        <dbReference type="EMBL" id="KKO75058.1"/>
    </source>
</evidence>
<organism evidence="2 3">
    <name type="scientific">Vairimorpha ceranae</name>
    <dbReference type="NCBI Taxonomy" id="40302"/>
    <lineage>
        <taxon>Eukaryota</taxon>
        <taxon>Fungi</taxon>
        <taxon>Fungi incertae sedis</taxon>
        <taxon>Microsporidia</taxon>
        <taxon>Nosematidae</taxon>
        <taxon>Vairimorpha</taxon>
    </lineage>
</organism>
<accession>A0A0F9WQ26</accession>
<reference evidence="2 3" key="1">
    <citation type="journal article" date="2015" name="Environ. Microbiol.">
        <title>Genome analyses suggest the presence of polyploidy and recent human-driven expansions in eight global populations of the honeybee pathogen Nosema ceranae.</title>
        <authorList>
            <person name="Pelin A."/>
            <person name="Selman M."/>
            <person name="Aris-Brosou S."/>
            <person name="Farinelli L."/>
            <person name="Corradi N."/>
        </authorList>
    </citation>
    <scope>NUCLEOTIDE SEQUENCE [LARGE SCALE GENOMIC DNA]</scope>
    <source>
        <strain evidence="2 3">PA08 1199</strain>
    </source>
</reference>
<evidence type="ECO:0000313" key="3">
    <source>
        <dbReference type="Proteomes" id="UP000034350"/>
    </source>
</evidence>
<sequence>MNKFEETLKIAEFAEKELDSLLLDVELQSEKLTVVQQKACLARDKMYQSNILMKRVKKFNKSRVIIGCFIVVTITSLILYFELKRF</sequence>
<keyword evidence="1" id="KW-0812">Transmembrane</keyword>
<evidence type="ECO:0000256" key="1">
    <source>
        <dbReference type="SAM" id="Phobius"/>
    </source>
</evidence>
<name>A0A0F9WQ26_9MICR</name>
<dbReference type="GeneID" id="36320173"/>
<dbReference type="RefSeq" id="XP_024330800.1">
    <property type="nucleotide sequence ID" value="XM_024475238.1"/>
</dbReference>
<dbReference type="VEuPathDB" id="MicrosporidiaDB:G9O61_00g019540"/>